<keyword evidence="5 8" id="KW-0564">Palmitate</keyword>
<keyword evidence="3" id="KW-0732">Signal</keyword>
<dbReference type="SUPFAM" id="SSF74748">
    <property type="entry name" value="Variable surface antigen VlsE"/>
    <property type="match status" value="1"/>
</dbReference>
<evidence type="ECO:0000256" key="3">
    <source>
        <dbReference type="ARBA" id="ARBA00022729"/>
    </source>
</evidence>
<dbReference type="Proteomes" id="UP000019148">
    <property type="component" value="Unassembled WGS sequence"/>
</dbReference>
<dbReference type="AlphaFoldDB" id="W6TES7"/>
<organism evidence="9 10">
    <name type="scientific">Borrelia duttonii CR2A</name>
    <dbReference type="NCBI Taxonomy" id="1432657"/>
    <lineage>
        <taxon>Bacteria</taxon>
        <taxon>Pseudomonadati</taxon>
        <taxon>Spirochaetota</taxon>
        <taxon>Spirochaetia</taxon>
        <taxon>Spirochaetales</taxon>
        <taxon>Borreliaceae</taxon>
        <taxon>Borrelia</taxon>
    </lineage>
</organism>
<comment type="subcellular location">
    <subcellularLocation>
        <location evidence="2 8">Cell outer membrane</location>
        <topology evidence="2 8">Lipid-anchor</topology>
    </subcellularLocation>
</comment>
<accession>W6TES7</accession>
<dbReference type="EMBL" id="AZIT01000110">
    <property type="protein sequence ID" value="ETZ17087.1"/>
    <property type="molecule type" value="Genomic_DNA"/>
</dbReference>
<keyword evidence="7 8" id="KW-0449">Lipoprotein</keyword>
<protein>
    <recommendedName>
        <fullName evidence="8">Variable large protein</fullName>
    </recommendedName>
</protein>
<keyword evidence="4 8" id="KW-0472">Membrane</keyword>
<evidence type="ECO:0000256" key="6">
    <source>
        <dbReference type="ARBA" id="ARBA00023237"/>
    </source>
</evidence>
<dbReference type="InterPro" id="IPR000680">
    <property type="entry name" value="Borrelia_lipo"/>
</dbReference>
<keyword evidence="6 8" id="KW-0998">Cell outer membrane</keyword>
<reference evidence="9 10" key="1">
    <citation type="submission" date="2013-12" db="EMBL/GenBank/DDBJ databases">
        <title>Comparative genomics of relapsing fever spirochetes.</title>
        <authorList>
            <person name="Schwan T.G."/>
            <person name="Raffel S.J."/>
            <person name="Porcella S.F."/>
        </authorList>
    </citation>
    <scope>NUCLEOTIDE SEQUENCE [LARGE SCALE GENOMIC DNA]</scope>
    <source>
        <strain evidence="9 10">CR2A</strain>
    </source>
</reference>
<proteinExistence type="predicted"/>
<evidence type="ECO:0000256" key="1">
    <source>
        <dbReference type="ARBA" id="ARBA00003932"/>
    </source>
</evidence>
<comment type="caution">
    <text evidence="9">The sequence shown here is derived from an EMBL/GenBank/DDBJ whole genome shotgun (WGS) entry which is preliminary data.</text>
</comment>
<evidence type="ECO:0000256" key="2">
    <source>
        <dbReference type="ARBA" id="ARBA00004459"/>
    </source>
</evidence>
<dbReference type="Pfam" id="PF00921">
    <property type="entry name" value="Lipoprotein_2"/>
    <property type="match status" value="1"/>
</dbReference>
<evidence type="ECO:0000256" key="8">
    <source>
        <dbReference type="RuleBase" id="RU363105"/>
    </source>
</evidence>
<comment type="function">
    <text evidence="1 8">The Vlp and Vsp proteins are antigenically distinct proteins, only one vlp or vsp gene is transcriptionally active at any one time. Switching between these genes is a mechanism of host immune response evasion.</text>
</comment>
<sequence>MITGTLGIKAETKKSEIGAYFTKIENNY</sequence>
<dbReference type="GO" id="GO:0009279">
    <property type="term" value="C:cell outer membrane"/>
    <property type="evidence" value="ECO:0007669"/>
    <property type="project" value="UniProtKB-SubCell"/>
</dbReference>
<evidence type="ECO:0000313" key="10">
    <source>
        <dbReference type="Proteomes" id="UP000019148"/>
    </source>
</evidence>
<evidence type="ECO:0000256" key="4">
    <source>
        <dbReference type="ARBA" id="ARBA00023136"/>
    </source>
</evidence>
<evidence type="ECO:0000256" key="7">
    <source>
        <dbReference type="ARBA" id="ARBA00023288"/>
    </source>
</evidence>
<evidence type="ECO:0000256" key="5">
    <source>
        <dbReference type="ARBA" id="ARBA00023139"/>
    </source>
</evidence>
<name>W6TES7_9SPIR</name>
<gene>
    <name evidence="9" type="ORF">BDCR2A_01995</name>
</gene>
<evidence type="ECO:0000313" key="9">
    <source>
        <dbReference type="EMBL" id="ETZ17087.1"/>
    </source>
</evidence>